<accession>A4C2J4</accession>
<reference evidence="1 2" key="1">
    <citation type="submission" date="2006-02" db="EMBL/GenBank/DDBJ databases">
        <authorList>
            <person name="Murray A."/>
            <person name="Staley J."/>
            <person name="Ferriera S."/>
            <person name="Johnson J."/>
            <person name="Kravitz S."/>
            <person name="Halpern A."/>
            <person name="Remington K."/>
            <person name="Beeson K."/>
            <person name="Tran B."/>
            <person name="Rogers Y.-H."/>
            <person name="Friedman R."/>
            <person name="Venter J.C."/>
        </authorList>
    </citation>
    <scope>NUCLEOTIDE SEQUENCE [LARGE SCALE GENOMIC DNA]</scope>
    <source>
        <strain evidence="1 2">23-P</strain>
    </source>
</reference>
<dbReference type="HOGENOM" id="CLU_3424882_0_0_10"/>
<gene>
    <name evidence="1" type="ORF">PI23P_01285</name>
</gene>
<name>A4C2J4_9FLAO</name>
<proteinExistence type="predicted"/>
<dbReference type="Proteomes" id="UP000003053">
    <property type="component" value="Unassembled WGS sequence"/>
</dbReference>
<evidence type="ECO:0000313" key="1">
    <source>
        <dbReference type="EMBL" id="EAR11795.1"/>
    </source>
</evidence>
<protein>
    <submittedName>
        <fullName evidence="1">Uncharacterized protein</fullName>
    </submittedName>
</protein>
<dbReference type="STRING" id="313594.PI23P_01285"/>
<organism evidence="1 2">
    <name type="scientific">Polaribacter irgensii 23-P</name>
    <dbReference type="NCBI Taxonomy" id="313594"/>
    <lineage>
        <taxon>Bacteria</taxon>
        <taxon>Pseudomonadati</taxon>
        <taxon>Bacteroidota</taxon>
        <taxon>Flavobacteriia</taxon>
        <taxon>Flavobacteriales</taxon>
        <taxon>Flavobacteriaceae</taxon>
    </lineage>
</organism>
<comment type="caution">
    <text evidence="1">The sequence shown here is derived from an EMBL/GenBank/DDBJ whole genome shotgun (WGS) entry which is preliminary data.</text>
</comment>
<evidence type="ECO:0000313" key="2">
    <source>
        <dbReference type="Proteomes" id="UP000003053"/>
    </source>
</evidence>
<sequence length="22" mass="2481">MVAFKSGIKEKGIQKFEKINAN</sequence>
<dbReference type="AlphaFoldDB" id="A4C2J4"/>
<dbReference type="EMBL" id="AAOG01000004">
    <property type="protein sequence ID" value="EAR11795.1"/>
    <property type="molecule type" value="Genomic_DNA"/>
</dbReference>
<keyword evidence="2" id="KW-1185">Reference proteome</keyword>